<dbReference type="Proteomes" id="UP000266568">
    <property type="component" value="Unassembled WGS sequence"/>
</dbReference>
<sequence>MQPTNHLFYGDNLDVLRAHVPDASVDLIYLDPPFNSNANYNILFKSPEGRQSESQIEAFEDTWHWNDRAERAFDEVMHSGNTGAFTLLRAMREFLGDNDMMAYLAMMAVRLIELHRVLKPTGSLYLHCDPTASHYLKLLLDGVFGAKAYRNEIIWDYSFRLMDLPSFYNRKHDVILFYAKGKGQTFHMPKTAWTRDDLERSRKQKIHTDDDGVEWIWMPGGKGKSKSKMRRVDDIIEGGKAISDVWRIPIISSSSRERLGYPTQKPLALLERIISASSSEGDVVLDPFCGCGTAVHAAQKLGRRWIGIDVTHLAIGLIEKRMTEAFPGIAFEVVGRPQSLSSARDLARRDKHQFELWALSVVEADPWKGGRKGPDGGIDGIIWFKPDGKKTEKAIVEVKGGGTGVKDVGRLAQVIQRENAKIGVLITAQMPTRAMERDAAAVGVWANDYTGRKHGRLQIITLAELFQNKRPDIPWVDTTVGKKARREETATQGSLL</sequence>
<dbReference type="PROSITE" id="PS00092">
    <property type="entry name" value="N6_MTASE"/>
    <property type="match status" value="1"/>
</dbReference>
<protein>
    <recommendedName>
        <fullName evidence="5">Methyltransferase</fullName>
        <ecNumber evidence="5">2.1.1.-</ecNumber>
    </recommendedName>
</protein>
<dbReference type="GO" id="GO:0009007">
    <property type="term" value="F:site-specific DNA-methyltransferase (adenine-specific) activity"/>
    <property type="evidence" value="ECO:0007669"/>
    <property type="project" value="UniProtKB-EC"/>
</dbReference>
<comment type="catalytic activity">
    <reaction evidence="4">
        <text>a 2'-deoxyadenosine in DNA + S-adenosyl-L-methionine = an N(6)-methyl-2'-deoxyadenosine in DNA + S-adenosyl-L-homocysteine + H(+)</text>
        <dbReference type="Rhea" id="RHEA:15197"/>
        <dbReference type="Rhea" id="RHEA-COMP:12418"/>
        <dbReference type="Rhea" id="RHEA-COMP:12419"/>
        <dbReference type="ChEBI" id="CHEBI:15378"/>
        <dbReference type="ChEBI" id="CHEBI:57856"/>
        <dbReference type="ChEBI" id="CHEBI:59789"/>
        <dbReference type="ChEBI" id="CHEBI:90615"/>
        <dbReference type="ChEBI" id="CHEBI:90616"/>
        <dbReference type="EC" id="2.1.1.72"/>
    </reaction>
</comment>
<dbReference type="AlphaFoldDB" id="A0A397NSN8"/>
<evidence type="ECO:0000256" key="1">
    <source>
        <dbReference type="ARBA" id="ARBA00006594"/>
    </source>
</evidence>
<dbReference type="GO" id="GO:0032259">
    <property type="term" value="P:methylation"/>
    <property type="evidence" value="ECO:0007669"/>
    <property type="project" value="UniProtKB-KW"/>
</dbReference>
<comment type="caution">
    <text evidence="8">The sequence shown here is derived from an EMBL/GenBank/DDBJ whole genome shotgun (WGS) entry which is preliminary data.</text>
</comment>
<dbReference type="PANTHER" id="PTHR13370:SF3">
    <property type="entry name" value="TRNA (GUANINE(10)-N2)-METHYLTRANSFERASE HOMOLOG"/>
    <property type="match status" value="1"/>
</dbReference>
<dbReference type="InterPro" id="IPR029063">
    <property type="entry name" value="SAM-dependent_MTases_sf"/>
</dbReference>
<evidence type="ECO:0000259" key="6">
    <source>
        <dbReference type="Pfam" id="PF01555"/>
    </source>
</evidence>
<dbReference type="SUPFAM" id="SSF53335">
    <property type="entry name" value="S-adenosyl-L-methionine-dependent methyltransferases"/>
    <property type="match status" value="1"/>
</dbReference>
<dbReference type="OrthoDB" id="9816043at2"/>
<reference evidence="8 9" key="1">
    <citation type="submission" date="2018-08" db="EMBL/GenBank/DDBJ databases">
        <title>Genomic Encyclopedia of Type Strains, Phase IV (KMG-IV): sequencing the most valuable type-strain genomes for metagenomic binning, comparative biology and taxonomic classification.</title>
        <authorList>
            <person name="Goeker M."/>
        </authorList>
    </citation>
    <scope>NUCLEOTIDE SEQUENCE [LARGE SCALE GENOMIC DNA]</scope>
    <source>
        <strain evidence="8 9">DSM 25527</strain>
    </source>
</reference>
<dbReference type="EC" id="2.1.1.-" evidence="5"/>
<accession>A0A397NSN8</accession>
<dbReference type="PANTHER" id="PTHR13370">
    <property type="entry name" value="RNA METHYLASE-RELATED"/>
    <property type="match status" value="1"/>
</dbReference>
<dbReference type="RefSeq" id="WP_119037003.1">
    <property type="nucleotide sequence ID" value="NZ_QXDC01000004.1"/>
</dbReference>
<name>A0A397NSN8_9SPHN</name>
<dbReference type="Pfam" id="PF01555">
    <property type="entry name" value="N6_N4_Mtase"/>
    <property type="match status" value="1"/>
</dbReference>
<dbReference type="InterPro" id="IPR002052">
    <property type="entry name" value="DNA_methylase_N6_adenine_CS"/>
</dbReference>
<gene>
    <name evidence="8" type="ORF">DFR49_3623</name>
</gene>
<dbReference type="EMBL" id="QXDC01000004">
    <property type="protein sequence ID" value="RIA37735.1"/>
    <property type="molecule type" value="Genomic_DNA"/>
</dbReference>
<evidence type="ECO:0000256" key="5">
    <source>
        <dbReference type="RuleBase" id="RU362026"/>
    </source>
</evidence>
<dbReference type="InterPro" id="IPR054557">
    <property type="entry name" value="NA-iREase1_dom"/>
</dbReference>
<dbReference type="GO" id="GO:0003677">
    <property type="term" value="F:DNA binding"/>
    <property type="evidence" value="ECO:0007669"/>
    <property type="project" value="InterPro"/>
</dbReference>
<dbReference type="InterPro" id="IPR001091">
    <property type="entry name" value="RM_Methyltransferase"/>
</dbReference>
<dbReference type="Pfam" id="PF22722">
    <property type="entry name" value="NA-iREase1"/>
    <property type="match status" value="1"/>
</dbReference>
<dbReference type="InterPro" id="IPR002941">
    <property type="entry name" value="DNA_methylase_N4/N6"/>
</dbReference>
<evidence type="ECO:0000313" key="9">
    <source>
        <dbReference type="Proteomes" id="UP000266568"/>
    </source>
</evidence>
<keyword evidence="3 8" id="KW-0808">Transferase</keyword>
<feature type="domain" description="DNA methylase N-4/N-6" evidence="6">
    <location>
        <begin position="25"/>
        <end position="312"/>
    </location>
</feature>
<evidence type="ECO:0000256" key="2">
    <source>
        <dbReference type="ARBA" id="ARBA00022603"/>
    </source>
</evidence>
<comment type="similarity">
    <text evidence="1 5">Belongs to the N(4)/N(6)-methyltransferase family.</text>
</comment>
<feature type="domain" description="NACHT-associated inactive Restriction Endonuclease 1 sensor" evidence="7">
    <location>
        <begin position="371"/>
        <end position="466"/>
    </location>
</feature>
<proteinExistence type="inferred from homology"/>
<dbReference type="Gene3D" id="3.40.50.150">
    <property type="entry name" value="Vaccinia Virus protein VP39"/>
    <property type="match status" value="1"/>
</dbReference>
<dbReference type="PRINTS" id="PR00508">
    <property type="entry name" value="S21N4MTFRASE"/>
</dbReference>
<evidence type="ECO:0000313" key="8">
    <source>
        <dbReference type="EMBL" id="RIA37735.1"/>
    </source>
</evidence>
<keyword evidence="2 8" id="KW-0489">Methyltransferase</keyword>
<evidence type="ECO:0000256" key="4">
    <source>
        <dbReference type="ARBA" id="ARBA00047942"/>
    </source>
</evidence>
<dbReference type="GO" id="GO:0005737">
    <property type="term" value="C:cytoplasm"/>
    <property type="evidence" value="ECO:0007669"/>
    <property type="project" value="TreeGrafter"/>
</dbReference>
<evidence type="ECO:0000259" key="7">
    <source>
        <dbReference type="Pfam" id="PF22722"/>
    </source>
</evidence>
<evidence type="ECO:0000256" key="3">
    <source>
        <dbReference type="ARBA" id="ARBA00022679"/>
    </source>
</evidence>
<organism evidence="8 9">
    <name type="scientific">Hephaestia caeni</name>
    <dbReference type="NCBI Taxonomy" id="645617"/>
    <lineage>
        <taxon>Bacteria</taxon>
        <taxon>Pseudomonadati</taxon>
        <taxon>Pseudomonadota</taxon>
        <taxon>Alphaproteobacteria</taxon>
        <taxon>Sphingomonadales</taxon>
        <taxon>Sphingomonadaceae</taxon>
        <taxon>Hephaestia</taxon>
    </lineage>
</organism>
<dbReference type="GO" id="GO:0008170">
    <property type="term" value="F:N-methyltransferase activity"/>
    <property type="evidence" value="ECO:0007669"/>
    <property type="project" value="InterPro"/>
</dbReference>
<keyword evidence="9" id="KW-1185">Reference proteome</keyword>